<reference evidence="1 2" key="2">
    <citation type="submission" date="2020-04" db="EMBL/GenBank/DDBJ databases">
        <title>Genome sequencing and assembly of multiple isolates from the Colletotrichum gloeosporioides species complex.</title>
        <authorList>
            <person name="Gan P."/>
            <person name="Shirasu K."/>
        </authorList>
    </citation>
    <scope>NUCLEOTIDE SEQUENCE [LARGE SCALE GENOMIC DNA]</scope>
    <source>
        <strain evidence="1 2">Nara gc5</strain>
    </source>
</reference>
<sequence>MAAGSVLGKFSLSSDVEPINAGIETSSPKLPRIKHATTTKLIHPRAITVEVLRTRLRDRSTIRSALLPASE</sequence>
<name>A0A7J6J8K3_COLFN</name>
<evidence type="ECO:0000313" key="2">
    <source>
        <dbReference type="Proteomes" id="UP000011096"/>
    </source>
</evidence>
<dbReference type="GeneID" id="90979793"/>
<protein>
    <submittedName>
        <fullName evidence="1">Uncharacterized protein</fullName>
    </submittedName>
</protein>
<gene>
    <name evidence="1" type="ORF">CGGC5_v005438</name>
</gene>
<dbReference type="Proteomes" id="UP000011096">
    <property type="component" value="Unassembled WGS sequence"/>
</dbReference>
<dbReference type="AlphaFoldDB" id="A0A7J6J8K3"/>
<dbReference type="OrthoDB" id="10290961at2759"/>
<organism evidence="1 2">
    <name type="scientific">Colletotrichum fructicola (strain Nara gc5)</name>
    <name type="common">Anthracnose fungus</name>
    <name type="synonym">Colletotrichum gloeosporioides (strain Nara gc5)</name>
    <dbReference type="NCBI Taxonomy" id="1213859"/>
    <lineage>
        <taxon>Eukaryota</taxon>
        <taxon>Fungi</taxon>
        <taxon>Dikarya</taxon>
        <taxon>Ascomycota</taxon>
        <taxon>Pezizomycotina</taxon>
        <taxon>Sordariomycetes</taxon>
        <taxon>Hypocreomycetidae</taxon>
        <taxon>Glomerellales</taxon>
        <taxon>Glomerellaceae</taxon>
        <taxon>Colletotrichum</taxon>
        <taxon>Colletotrichum gloeosporioides species complex</taxon>
    </lineage>
</organism>
<dbReference type="InParanoid" id="A0A7J6J8K3"/>
<dbReference type="EMBL" id="ANPB02000003">
    <property type="protein sequence ID" value="KAF4486063.1"/>
    <property type="molecule type" value="Genomic_DNA"/>
</dbReference>
<dbReference type="RefSeq" id="XP_066008967.1">
    <property type="nucleotide sequence ID" value="XM_066151452.1"/>
</dbReference>
<evidence type="ECO:0000313" key="1">
    <source>
        <dbReference type="EMBL" id="KAF4486063.1"/>
    </source>
</evidence>
<comment type="caution">
    <text evidence="1">The sequence shown here is derived from an EMBL/GenBank/DDBJ whole genome shotgun (WGS) entry which is preliminary data.</text>
</comment>
<proteinExistence type="predicted"/>
<keyword evidence="2" id="KW-1185">Reference proteome</keyword>
<accession>A0A7J6J8K3</accession>
<reference evidence="1 2" key="1">
    <citation type="submission" date="2012-08" db="EMBL/GenBank/DDBJ databases">
        <authorList>
            <person name="Gan P.H.P."/>
            <person name="Ikeda K."/>
            <person name="Irieda H."/>
            <person name="Narusaka M."/>
            <person name="O'Connell R.J."/>
            <person name="Narusaka Y."/>
            <person name="Takano Y."/>
            <person name="Kubo Y."/>
            <person name="Shirasu K."/>
        </authorList>
    </citation>
    <scope>NUCLEOTIDE SEQUENCE [LARGE SCALE GENOMIC DNA]</scope>
    <source>
        <strain evidence="1 2">Nara gc5</strain>
    </source>
</reference>